<keyword evidence="9" id="KW-1185">Reference proteome</keyword>
<feature type="transmembrane region" description="Helical" evidence="6">
    <location>
        <begin position="152"/>
        <end position="170"/>
    </location>
</feature>
<evidence type="ECO:0000256" key="1">
    <source>
        <dbReference type="ARBA" id="ARBA00004141"/>
    </source>
</evidence>
<evidence type="ECO:0000313" key="9">
    <source>
        <dbReference type="Proteomes" id="UP001417504"/>
    </source>
</evidence>
<reference evidence="8 9" key="1">
    <citation type="submission" date="2024-01" db="EMBL/GenBank/DDBJ databases">
        <title>Genome assemblies of Stephania.</title>
        <authorList>
            <person name="Yang L."/>
        </authorList>
    </citation>
    <scope>NUCLEOTIDE SEQUENCE [LARGE SCALE GENOMIC DNA]</scope>
    <source>
        <strain evidence="8">QJT</strain>
        <tissue evidence="8">Leaf</tissue>
    </source>
</reference>
<dbReference type="EMBL" id="JBBNAE010000001">
    <property type="protein sequence ID" value="KAK9154558.1"/>
    <property type="molecule type" value="Genomic_DNA"/>
</dbReference>
<sequence length="313" mass="33517">MAPPNPSTILRNSSSLFRVLALSTKPDSIKLHNLTRTISTAPNPTHRIGGFNCRSSSRHFHAPRLNFTDKIGFQDVGRFGMANRQVGFDCFRVSSVSDAGLGGSGGGGGGGEGSSGDGCSGGGGGGEGSGKSWSLLSWYLAVLEKYPVLTKALTSAFLTFIGDVICQFVIDQASTLDVKRTFLFTLLGFALVGPTLHFWYLFLSKLVTVPGASGAFLRLILDQFIFSPIFIGVFLSTLLTLEGKSSQVVPKLQQWWQIGNVDTISVSELSICSSAIPGLWKDLINEVVLAANVIALVWNVILSFKAHKEVLVK</sequence>
<evidence type="ECO:0000256" key="2">
    <source>
        <dbReference type="ARBA" id="ARBA00006824"/>
    </source>
</evidence>
<name>A0AAP0KL46_9MAGN</name>
<evidence type="ECO:0000256" key="6">
    <source>
        <dbReference type="RuleBase" id="RU363053"/>
    </source>
</evidence>
<accession>A0AAP0KL46</accession>
<evidence type="ECO:0000256" key="7">
    <source>
        <dbReference type="SAM" id="MobiDB-lite"/>
    </source>
</evidence>
<gene>
    <name evidence="8" type="ORF">Sjap_002038</name>
</gene>
<feature type="transmembrane region" description="Helical" evidence="6">
    <location>
        <begin position="215"/>
        <end position="241"/>
    </location>
</feature>
<comment type="similarity">
    <text evidence="2 6">Belongs to the peroxisomal membrane protein PXMP2/4 family.</text>
</comment>
<dbReference type="InterPro" id="IPR007248">
    <property type="entry name" value="Mpv17_PMP22"/>
</dbReference>
<dbReference type="GO" id="GO:0005737">
    <property type="term" value="C:cytoplasm"/>
    <property type="evidence" value="ECO:0007669"/>
    <property type="project" value="TreeGrafter"/>
</dbReference>
<dbReference type="GO" id="GO:0016020">
    <property type="term" value="C:membrane"/>
    <property type="evidence" value="ECO:0007669"/>
    <property type="project" value="UniProtKB-SubCell"/>
</dbReference>
<evidence type="ECO:0000256" key="4">
    <source>
        <dbReference type="ARBA" id="ARBA00022989"/>
    </source>
</evidence>
<protein>
    <submittedName>
        <fullName evidence="8">Uncharacterized protein</fullName>
    </submittedName>
</protein>
<comment type="subcellular location">
    <subcellularLocation>
        <location evidence="1">Membrane</location>
        <topology evidence="1">Multi-pass membrane protein</topology>
    </subcellularLocation>
</comment>
<evidence type="ECO:0000256" key="5">
    <source>
        <dbReference type="ARBA" id="ARBA00023136"/>
    </source>
</evidence>
<evidence type="ECO:0000256" key="3">
    <source>
        <dbReference type="ARBA" id="ARBA00022692"/>
    </source>
</evidence>
<evidence type="ECO:0000313" key="8">
    <source>
        <dbReference type="EMBL" id="KAK9154558.1"/>
    </source>
</evidence>
<comment type="caution">
    <text evidence="8">The sequence shown here is derived from an EMBL/GenBank/DDBJ whole genome shotgun (WGS) entry which is preliminary data.</text>
</comment>
<keyword evidence="4 6" id="KW-1133">Transmembrane helix</keyword>
<keyword evidence="5 6" id="KW-0472">Membrane</keyword>
<dbReference type="PANTHER" id="PTHR11266">
    <property type="entry name" value="PEROXISOMAL MEMBRANE PROTEIN 2, PXMP2 MPV17"/>
    <property type="match status" value="1"/>
</dbReference>
<dbReference type="AlphaFoldDB" id="A0AAP0KL46"/>
<dbReference type="Proteomes" id="UP001417504">
    <property type="component" value="Unassembled WGS sequence"/>
</dbReference>
<dbReference type="PANTHER" id="PTHR11266:SF80">
    <property type="entry name" value="PEROXISOMAL MEMBRANE PROTEIN 2"/>
    <property type="match status" value="1"/>
</dbReference>
<organism evidence="8 9">
    <name type="scientific">Stephania japonica</name>
    <dbReference type="NCBI Taxonomy" id="461633"/>
    <lineage>
        <taxon>Eukaryota</taxon>
        <taxon>Viridiplantae</taxon>
        <taxon>Streptophyta</taxon>
        <taxon>Embryophyta</taxon>
        <taxon>Tracheophyta</taxon>
        <taxon>Spermatophyta</taxon>
        <taxon>Magnoliopsida</taxon>
        <taxon>Ranunculales</taxon>
        <taxon>Menispermaceae</taxon>
        <taxon>Menispermoideae</taxon>
        <taxon>Cissampelideae</taxon>
        <taxon>Stephania</taxon>
    </lineage>
</organism>
<feature type="region of interest" description="Disordered" evidence="7">
    <location>
        <begin position="103"/>
        <end position="125"/>
    </location>
</feature>
<feature type="transmembrane region" description="Helical" evidence="6">
    <location>
        <begin position="182"/>
        <end position="203"/>
    </location>
</feature>
<proteinExistence type="inferred from homology"/>
<keyword evidence="3 6" id="KW-0812">Transmembrane</keyword>